<keyword evidence="1" id="KW-1133">Transmembrane helix</keyword>
<feature type="transmembrane region" description="Helical" evidence="1">
    <location>
        <begin position="71"/>
        <end position="89"/>
    </location>
</feature>
<organism evidence="3 4">
    <name type="scientific">Vandammella animalimorsus</name>
    <dbReference type="NCBI Taxonomy" id="2029117"/>
    <lineage>
        <taxon>Bacteria</taxon>
        <taxon>Pseudomonadati</taxon>
        <taxon>Pseudomonadota</taxon>
        <taxon>Betaproteobacteria</taxon>
        <taxon>Burkholderiales</taxon>
        <taxon>Comamonadaceae</taxon>
        <taxon>Vandammella</taxon>
    </lineage>
</organism>
<feature type="transmembrane region" description="Helical" evidence="1">
    <location>
        <begin position="151"/>
        <end position="173"/>
    </location>
</feature>
<evidence type="ECO:0000259" key="2">
    <source>
        <dbReference type="Pfam" id="PF13548"/>
    </source>
</evidence>
<dbReference type="AlphaFoldDB" id="A0A2A2T360"/>
<feature type="domain" description="DUF4126" evidence="2">
    <location>
        <begin position="58"/>
        <end position="227"/>
    </location>
</feature>
<proteinExistence type="predicted"/>
<feature type="transmembrane region" description="Helical" evidence="1">
    <location>
        <begin position="211"/>
        <end position="234"/>
    </location>
</feature>
<protein>
    <recommendedName>
        <fullName evidence="2">DUF4126 domain-containing protein</fullName>
    </recommendedName>
</protein>
<name>A0A2A2T360_9BURK</name>
<gene>
    <name evidence="3" type="ORF">CLI92_11085</name>
</gene>
<dbReference type="GeneID" id="93874966"/>
<reference evidence="3 4" key="1">
    <citation type="submission" date="2017-08" db="EMBL/GenBank/DDBJ databases">
        <title>WGS of Clinical strains of the CDC Group NO-1 linked to zoonotic infections in humans.</title>
        <authorList>
            <person name="Bernier A.-M."/>
            <person name="Bernard K."/>
        </authorList>
    </citation>
    <scope>NUCLEOTIDE SEQUENCE [LARGE SCALE GENOMIC DNA]</scope>
    <source>
        <strain evidence="3 4">NML91-0035</strain>
    </source>
</reference>
<accession>A0A2A2T360</accession>
<sequence>MQDQSLIDAIVQWLHGIGIHIGPDTARAVGDAVDQGAQAVGQAASGAVAQLDMAGLMALAAALGWASGFRLYAVTFLVGAMGAAGWLALPSGLSVLEHPLVLAVSGFMLLVEFFADKVPWLDSAWDGINAFIRVPAGALLAAGVFGADSAAMGVAAGLLGGSLAATSFAAKATARAAINTSPEPFSNWLASLFEDGLVIAVVWLATQYPVAFGIALAVMVLLAIALIALLYKFFKLVLHKLRRQPAPATP</sequence>
<dbReference type="Pfam" id="PF13548">
    <property type="entry name" value="DUF4126"/>
    <property type="match status" value="1"/>
</dbReference>
<comment type="caution">
    <text evidence="3">The sequence shown here is derived from an EMBL/GenBank/DDBJ whole genome shotgun (WGS) entry which is preliminary data.</text>
</comment>
<feature type="transmembrane region" description="Helical" evidence="1">
    <location>
        <begin position="95"/>
        <end position="115"/>
    </location>
</feature>
<feature type="transmembrane region" description="Helical" evidence="1">
    <location>
        <begin position="185"/>
        <end position="205"/>
    </location>
</feature>
<dbReference type="Proteomes" id="UP000217780">
    <property type="component" value="Unassembled WGS sequence"/>
</dbReference>
<feature type="transmembrane region" description="Helical" evidence="1">
    <location>
        <begin position="127"/>
        <end position="145"/>
    </location>
</feature>
<keyword evidence="1" id="KW-0472">Membrane</keyword>
<keyword evidence="1" id="KW-0812">Transmembrane</keyword>
<evidence type="ECO:0000313" key="4">
    <source>
        <dbReference type="Proteomes" id="UP000217780"/>
    </source>
</evidence>
<evidence type="ECO:0000256" key="1">
    <source>
        <dbReference type="SAM" id="Phobius"/>
    </source>
</evidence>
<evidence type="ECO:0000313" key="3">
    <source>
        <dbReference type="EMBL" id="PAX15915.1"/>
    </source>
</evidence>
<dbReference type="InterPro" id="IPR025196">
    <property type="entry name" value="DUF4126"/>
</dbReference>
<dbReference type="EMBL" id="NTBI01000011">
    <property type="protein sequence ID" value="PAX15915.1"/>
    <property type="molecule type" value="Genomic_DNA"/>
</dbReference>
<dbReference type="RefSeq" id="WP_095541733.1">
    <property type="nucleotide sequence ID" value="NZ_NSJC01000003.1"/>
</dbReference>